<dbReference type="Pfam" id="PF12796">
    <property type="entry name" value="Ank_2"/>
    <property type="match status" value="2"/>
</dbReference>
<protein>
    <recommendedName>
        <fullName evidence="17">Sodium/solute symporter</fullName>
    </recommendedName>
</protein>
<feature type="transmembrane region" description="Helical" evidence="14">
    <location>
        <begin position="633"/>
        <end position="653"/>
    </location>
</feature>
<dbReference type="PROSITE" id="PS50088">
    <property type="entry name" value="ANK_REPEAT"/>
    <property type="match status" value="3"/>
</dbReference>
<dbReference type="GO" id="GO:0015293">
    <property type="term" value="F:symporter activity"/>
    <property type="evidence" value="ECO:0007669"/>
    <property type="project" value="TreeGrafter"/>
</dbReference>
<dbReference type="PANTHER" id="PTHR42985:SF40">
    <property type="entry name" value="LD47995P-RELATED"/>
    <property type="match status" value="1"/>
</dbReference>
<dbReference type="Pfam" id="PF00474">
    <property type="entry name" value="SSF"/>
    <property type="match status" value="1"/>
</dbReference>
<comment type="subcellular location">
    <subcellularLocation>
        <location evidence="1">Cell membrane</location>
        <topology evidence="1">Multi-pass membrane protein</topology>
    </subcellularLocation>
</comment>
<feature type="transmembrane region" description="Helical" evidence="14">
    <location>
        <begin position="588"/>
        <end position="613"/>
    </location>
</feature>
<dbReference type="InterPro" id="IPR013517">
    <property type="entry name" value="FG-GAP"/>
</dbReference>
<proteinExistence type="inferred from homology"/>
<evidence type="ECO:0008006" key="17">
    <source>
        <dbReference type="Google" id="ProtNLM"/>
    </source>
</evidence>
<gene>
    <name evidence="15" type="ORF">JYZ213_LOCUS21652</name>
</gene>
<keyword evidence="11" id="KW-0739">Sodium transport</keyword>
<feature type="transmembrane region" description="Helical" evidence="14">
    <location>
        <begin position="373"/>
        <end position="398"/>
    </location>
</feature>
<dbReference type="Gene3D" id="1.20.1730.10">
    <property type="entry name" value="Sodium/glucose cotransporter"/>
    <property type="match status" value="1"/>
</dbReference>
<organism evidence="15 16">
    <name type="scientific">Adineta steineri</name>
    <dbReference type="NCBI Taxonomy" id="433720"/>
    <lineage>
        <taxon>Eukaryota</taxon>
        <taxon>Metazoa</taxon>
        <taxon>Spiralia</taxon>
        <taxon>Gnathifera</taxon>
        <taxon>Rotifera</taxon>
        <taxon>Eurotatoria</taxon>
        <taxon>Bdelloidea</taxon>
        <taxon>Adinetida</taxon>
        <taxon>Adinetidae</taxon>
        <taxon>Adineta</taxon>
    </lineage>
</organism>
<keyword evidence="12" id="KW-0040">ANK repeat</keyword>
<feature type="repeat" description="ANK" evidence="12">
    <location>
        <begin position="111"/>
        <end position="136"/>
    </location>
</feature>
<dbReference type="SUPFAM" id="SSF69318">
    <property type="entry name" value="Integrin alpha N-terminal domain"/>
    <property type="match status" value="1"/>
</dbReference>
<evidence type="ECO:0000256" key="13">
    <source>
        <dbReference type="SAM" id="MobiDB-lite"/>
    </source>
</evidence>
<dbReference type="InterPro" id="IPR002110">
    <property type="entry name" value="Ankyrin_rpt"/>
</dbReference>
<evidence type="ECO:0000256" key="4">
    <source>
        <dbReference type="ARBA" id="ARBA00022475"/>
    </source>
</evidence>
<evidence type="ECO:0000256" key="3">
    <source>
        <dbReference type="ARBA" id="ARBA00022448"/>
    </source>
</evidence>
<evidence type="ECO:0000256" key="1">
    <source>
        <dbReference type="ARBA" id="ARBA00004651"/>
    </source>
</evidence>
<dbReference type="AlphaFoldDB" id="A0A814PIQ1"/>
<dbReference type="Gene3D" id="2.30.30.100">
    <property type="match status" value="6"/>
</dbReference>
<name>A0A814PIQ1_9BILA</name>
<dbReference type="InterPro" id="IPR001734">
    <property type="entry name" value="Na/solute_symporter"/>
</dbReference>
<keyword evidence="5 14" id="KW-0812">Transmembrane</keyword>
<comment type="caution">
    <text evidence="15">The sequence shown here is derived from an EMBL/GenBank/DDBJ whole genome shotgun (WGS) entry which is preliminary data.</text>
</comment>
<feature type="region of interest" description="Disordered" evidence="13">
    <location>
        <begin position="786"/>
        <end position="826"/>
    </location>
</feature>
<feature type="transmembrane region" description="Helical" evidence="14">
    <location>
        <begin position="442"/>
        <end position="466"/>
    </location>
</feature>
<evidence type="ECO:0000256" key="5">
    <source>
        <dbReference type="ARBA" id="ARBA00022692"/>
    </source>
</evidence>
<comment type="similarity">
    <text evidence="2">Belongs to the sodium:solute symporter (SSF) (TC 2.A.21) family.</text>
</comment>
<feature type="transmembrane region" description="Helical" evidence="14">
    <location>
        <begin position="410"/>
        <end position="430"/>
    </location>
</feature>
<dbReference type="InterPro" id="IPR028994">
    <property type="entry name" value="Integrin_alpha_N"/>
</dbReference>
<dbReference type="InterPro" id="IPR051163">
    <property type="entry name" value="Sodium:Solute_Symporter_SSF"/>
</dbReference>
<evidence type="ECO:0000256" key="11">
    <source>
        <dbReference type="ARBA" id="ARBA00023201"/>
    </source>
</evidence>
<dbReference type="EMBL" id="CAJNOG010000238">
    <property type="protein sequence ID" value="CAF1105927.1"/>
    <property type="molecule type" value="Genomic_DNA"/>
</dbReference>
<keyword evidence="7 14" id="KW-1133">Transmembrane helix</keyword>
<dbReference type="PANTHER" id="PTHR42985">
    <property type="entry name" value="SODIUM-COUPLED MONOCARBOXYLATE TRANSPORTER"/>
    <property type="match status" value="1"/>
</dbReference>
<dbReference type="Pfam" id="PF01839">
    <property type="entry name" value="FG-GAP"/>
    <property type="match status" value="1"/>
</dbReference>
<feature type="transmembrane region" description="Helical" evidence="14">
    <location>
        <begin position="691"/>
        <end position="715"/>
    </location>
</feature>
<dbReference type="GO" id="GO:0005886">
    <property type="term" value="C:plasma membrane"/>
    <property type="evidence" value="ECO:0007669"/>
    <property type="project" value="UniProtKB-SubCell"/>
</dbReference>
<evidence type="ECO:0000256" key="14">
    <source>
        <dbReference type="SAM" id="Phobius"/>
    </source>
</evidence>
<evidence type="ECO:0000256" key="10">
    <source>
        <dbReference type="ARBA" id="ARBA00023136"/>
    </source>
</evidence>
<evidence type="ECO:0000313" key="16">
    <source>
        <dbReference type="Proteomes" id="UP000663845"/>
    </source>
</evidence>
<dbReference type="InterPro" id="IPR038377">
    <property type="entry name" value="Na/Glc_symporter_sf"/>
</dbReference>
<feature type="repeat" description="ANK" evidence="12">
    <location>
        <begin position="44"/>
        <end position="76"/>
    </location>
</feature>
<dbReference type="PROSITE" id="PS50283">
    <property type="entry name" value="NA_SOLUT_SYMP_3"/>
    <property type="match status" value="1"/>
</dbReference>
<evidence type="ECO:0000256" key="2">
    <source>
        <dbReference type="ARBA" id="ARBA00006434"/>
    </source>
</evidence>
<feature type="transmembrane region" description="Helical" evidence="14">
    <location>
        <begin position="486"/>
        <end position="508"/>
    </location>
</feature>
<keyword evidence="9" id="KW-0406">Ion transport</keyword>
<dbReference type="PROSITE" id="PS50297">
    <property type="entry name" value="ANK_REP_REGION"/>
    <property type="match status" value="3"/>
</dbReference>
<accession>A0A814PIQ1</accession>
<feature type="transmembrane region" description="Helical" evidence="14">
    <location>
        <begin position="759"/>
        <end position="781"/>
    </location>
</feature>
<dbReference type="InterPro" id="IPR036770">
    <property type="entry name" value="Ankyrin_rpt-contain_sf"/>
</dbReference>
<dbReference type="SMART" id="SM00248">
    <property type="entry name" value="ANK"/>
    <property type="match status" value="5"/>
</dbReference>
<feature type="transmembrane region" description="Helical" evidence="14">
    <location>
        <begin position="319"/>
        <end position="339"/>
    </location>
</feature>
<feature type="non-terminal residue" evidence="15">
    <location>
        <position position="1173"/>
    </location>
</feature>
<dbReference type="Gene3D" id="1.25.40.20">
    <property type="entry name" value="Ankyrin repeat-containing domain"/>
    <property type="match status" value="1"/>
</dbReference>
<evidence type="ECO:0000256" key="8">
    <source>
        <dbReference type="ARBA" id="ARBA00023053"/>
    </source>
</evidence>
<evidence type="ECO:0000256" key="7">
    <source>
        <dbReference type="ARBA" id="ARBA00022989"/>
    </source>
</evidence>
<feature type="repeat" description="ANK" evidence="12">
    <location>
        <begin position="11"/>
        <end position="43"/>
    </location>
</feature>
<evidence type="ECO:0000256" key="6">
    <source>
        <dbReference type="ARBA" id="ARBA00022729"/>
    </source>
</evidence>
<dbReference type="SUPFAM" id="SSF48403">
    <property type="entry name" value="Ankyrin repeat"/>
    <property type="match status" value="1"/>
</dbReference>
<keyword evidence="4" id="KW-1003">Cell membrane</keyword>
<evidence type="ECO:0000256" key="12">
    <source>
        <dbReference type="PROSITE-ProRule" id="PRU00023"/>
    </source>
</evidence>
<dbReference type="Pfam" id="PF13517">
    <property type="entry name" value="FG-GAP_3"/>
    <property type="match status" value="3"/>
</dbReference>
<dbReference type="NCBIfam" id="TIGR00813">
    <property type="entry name" value="sss"/>
    <property type="match status" value="1"/>
</dbReference>
<keyword evidence="8" id="KW-0915">Sodium</keyword>
<feature type="transmembrane region" description="Helical" evidence="14">
    <location>
        <begin position="659"/>
        <end position="684"/>
    </location>
</feature>
<sequence length="1173" mass="127810">NNDGESSTIYKNVTVLWAAASMNHLKIVKQLVEHGANVNHTTNMNSTPIRCACYHGNVKMARYLIEKGANIKTVKKKNDTNLSLSIYRKHLTMTYYLVDELGCDVNECDNDGYSPLYFAVKCQSILLVHFLLSRGARNFPSTIDRMSPLMLAAEERNTKLIEAIGPYCSLLERIEAEELLGSSFACAEHGQCDLQQSFEHFCRALELRSFHNLPKLPTNLTREIFSYRQECQTIDQLKELQVNLDNMFTEAFLVRERLLGPTSESYHYSIIYRGATLADDAQYEQAIGFWLFDLELHREYSTSIDSYRLRQFSSIFSEMITGVFPISINAILTLMSAVVTELKHNIEGFDENLHTVLYLITIISQYIEKRFSVALCVSITLTFTIGIMLFMSAILYGPSLALSQVTGLDVWVAIISCGVICAFYSSIGGMKAVIWTDVVQTIVMFLGVILSIVFGFINAGGIWKVFETANIGQRINVFNFSFDPSIRYTIWSLMIGGSFYAISCSCVVQTQTQRYMCMSSTRAAQKAIWINTLMLALILSLCSVVGLLIYSKYHDCDPLKAKLVSRSDQFYPLFVMETFERFPGLTGLFIACIMSGSLSSISSGINSITAVMVEDIWKRLITKRALSDKFQTILSKCISVALGLLTVLLAFFMSYLTNILVVVYSTMGTLAAPIFGVFVLGFFFPRVNNRSALIAFFVSLAFQIWVLVGATLTAYQQPRRSLPTFINGCTSINTTLNLIRTGTNTNNSNFFLPLYSISFMWYAFNGVSLTIIVGLACSLIWTSITSTSSPTTSISSSSTTTSTTTSSTTSLSTTSTSTTTSSSTTTTTGCTNLGMFPYQSTYSVGVSPQSVAVVDVNSDNKPDIIVANFGSNTVGVLLNVGNGTFLSQTNYSVGSAPESVAVVDVNSDNKPDIIVANTLSTNVGVLLNTGNGIFRNQTTYAVGTQPWSVTVSDVNNDNKPDIIVANFGSNTVSVLLNAGNGTFLTQTTYTVGTSPMSVAVVDVNSDNKPDIIVANSLSNNVGVLLNTGSGTFLGQVTYITGTNPKSVGIVDVNNDTKPDIIVANYANTISVLLNRGNGTFLNATTYLIGLSPLSVAVVDVNSDNYPDITVANSLSNAVGVLLNTGNGTFLNQTSYSVGLLPWSVAVIDVNNDNKTDIIVANSGSNSVSVLSHC</sequence>
<keyword evidence="6" id="KW-0732">Signal</keyword>
<evidence type="ECO:0000256" key="9">
    <source>
        <dbReference type="ARBA" id="ARBA00023065"/>
    </source>
</evidence>
<keyword evidence="3" id="KW-0813">Transport</keyword>
<feature type="transmembrane region" description="Helical" evidence="14">
    <location>
        <begin position="528"/>
        <end position="550"/>
    </location>
</feature>
<dbReference type="GO" id="GO:0006814">
    <property type="term" value="P:sodium ion transport"/>
    <property type="evidence" value="ECO:0007669"/>
    <property type="project" value="UniProtKB-KW"/>
</dbReference>
<evidence type="ECO:0000313" key="15">
    <source>
        <dbReference type="EMBL" id="CAF1105927.1"/>
    </source>
</evidence>
<dbReference type="Proteomes" id="UP000663845">
    <property type="component" value="Unassembled WGS sequence"/>
</dbReference>
<keyword evidence="10 14" id="KW-0472">Membrane</keyword>
<reference evidence="15" key="1">
    <citation type="submission" date="2021-02" db="EMBL/GenBank/DDBJ databases">
        <authorList>
            <person name="Nowell W R."/>
        </authorList>
    </citation>
    <scope>NUCLEOTIDE SEQUENCE</scope>
</reference>